<dbReference type="InterPro" id="IPR013249">
    <property type="entry name" value="RNA_pol_sigma70_r4_t2"/>
</dbReference>
<keyword evidence="3" id="KW-0731">Sigma factor</keyword>
<dbReference type="InterPro" id="IPR014284">
    <property type="entry name" value="RNA_pol_sigma-70_dom"/>
</dbReference>
<evidence type="ECO:0000256" key="1">
    <source>
        <dbReference type="ARBA" id="ARBA00010641"/>
    </source>
</evidence>
<evidence type="ECO:0000259" key="5">
    <source>
        <dbReference type="Pfam" id="PF04542"/>
    </source>
</evidence>
<gene>
    <name evidence="7" type="ORF">CXK92_17380</name>
</gene>
<proteinExistence type="inferred from homology"/>
<dbReference type="GO" id="GO:0006352">
    <property type="term" value="P:DNA-templated transcription initiation"/>
    <property type="evidence" value="ECO:0007669"/>
    <property type="project" value="InterPro"/>
</dbReference>
<dbReference type="SUPFAM" id="SSF88659">
    <property type="entry name" value="Sigma3 and sigma4 domains of RNA polymerase sigma factors"/>
    <property type="match status" value="1"/>
</dbReference>
<dbReference type="Pfam" id="PF08281">
    <property type="entry name" value="Sigma70_r4_2"/>
    <property type="match status" value="1"/>
</dbReference>
<dbReference type="OrthoDB" id="9794372at2"/>
<feature type="domain" description="RNA polymerase sigma factor 70 region 4 type 2" evidence="6">
    <location>
        <begin position="107"/>
        <end position="159"/>
    </location>
</feature>
<dbReference type="Gene3D" id="1.10.10.10">
    <property type="entry name" value="Winged helix-like DNA-binding domain superfamily/Winged helix DNA-binding domain"/>
    <property type="match status" value="1"/>
</dbReference>
<dbReference type="AlphaFoldDB" id="A0A2N8RY45"/>
<dbReference type="PANTHER" id="PTHR43133:SF63">
    <property type="entry name" value="RNA POLYMERASE SIGMA FACTOR FECI-RELATED"/>
    <property type="match status" value="1"/>
</dbReference>
<dbReference type="GO" id="GO:0003677">
    <property type="term" value="F:DNA binding"/>
    <property type="evidence" value="ECO:0007669"/>
    <property type="project" value="InterPro"/>
</dbReference>
<organism evidence="7 8">
    <name type="scientific">Stutzerimonas stutzeri</name>
    <name type="common">Pseudomonas stutzeri</name>
    <dbReference type="NCBI Taxonomy" id="316"/>
    <lineage>
        <taxon>Bacteria</taxon>
        <taxon>Pseudomonadati</taxon>
        <taxon>Pseudomonadota</taxon>
        <taxon>Gammaproteobacteria</taxon>
        <taxon>Pseudomonadales</taxon>
        <taxon>Pseudomonadaceae</taxon>
        <taxon>Stutzerimonas</taxon>
    </lineage>
</organism>
<dbReference type="NCBIfam" id="TIGR02937">
    <property type="entry name" value="sigma70-ECF"/>
    <property type="match status" value="1"/>
</dbReference>
<dbReference type="CDD" id="cd06171">
    <property type="entry name" value="Sigma70_r4"/>
    <property type="match status" value="1"/>
</dbReference>
<dbReference type="Gene3D" id="1.10.1740.10">
    <property type="match status" value="1"/>
</dbReference>
<dbReference type="Proteomes" id="UP000235925">
    <property type="component" value="Unassembled WGS sequence"/>
</dbReference>
<dbReference type="EMBL" id="POUN01000005">
    <property type="protein sequence ID" value="PNF79286.1"/>
    <property type="molecule type" value="Genomic_DNA"/>
</dbReference>
<comment type="similarity">
    <text evidence="1">Belongs to the sigma-70 factor family. ECF subfamily.</text>
</comment>
<protein>
    <submittedName>
        <fullName evidence="7">RNA polymerase subunit sigma-24</fullName>
    </submittedName>
</protein>
<evidence type="ECO:0000256" key="4">
    <source>
        <dbReference type="ARBA" id="ARBA00023163"/>
    </source>
</evidence>
<dbReference type="Pfam" id="PF04542">
    <property type="entry name" value="Sigma70_r2"/>
    <property type="match status" value="1"/>
</dbReference>
<sequence length="168" mass="18839">MNEQGSRTDLFVNHRNALVDYAAPITGCRAEAEEVVQEAWLRFSQTQQNHLTQPLAYLYRIVRNLALDIARRAGNQRREEDAEQLFAGLPASTPSPEQHLCQQDELRRIAEALARLPERTRVAFEMHRLGGYTLQQIAAHLGISVGLAHQLVRTALSHCAAALDDESC</sequence>
<evidence type="ECO:0000256" key="3">
    <source>
        <dbReference type="ARBA" id="ARBA00023082"/>
    </source>
</evidence>
<accession>A0A2N8RY45</accession>
<dbReference type="GO" id="GO:0016987">
    <property type="term" value="F:sigma factor activity"/>
    <property type="evidence" value="ECO:0007669"/>
    <property type="project" value="UniProtKB-KW"/>
</dbReference>
<evidence type="ECO:0000313" key="7">
    <source>
        <dbReference type="EMBL" id="PNF79286.1"/>
    </source>
</evidence>
<dbReference type="InterPro" id="IPR036388">
    <property type="entry name" value="WH-like_DNA-bd_sf"/>
</dbReference>
<name>A0A2N8RY45_STUST</name>
<dbReference type="InterPro" id="IPR039425">
    <property type="entry name" value="RNA_pol_sigma-70-like"/>
</dbReference>
<keyword evidence="2" id="KW-0805">Transcription regulation</keyword>
<evidence type="ECO:0000256" key="2">
    <source>
        <dbReference type="ARBA" id="ARBA00023015"/>
    </source>
</evidence>
<evidence type="ECO:0000259" key="6">
    <source>
        <dbReference type="Pfam" id="PF08281"/>
    </source>
</evidence>
<keyword evidence="4" id="KW-0804">Transcription</keyword>
<dbReference type="InterPro" id="IPR013325">
    <property type="entry name" value="RNA_pol_sigma_r2"/>
</dbReference>
<dbReference type="PANTHER" id="PTHR43133">
    <property type="entry name" value="RNA POLYMERASE ECF-TYPE SIGMA FACTO"/>
    <property type="match status" value="1"/>
</dbReference>
<dbReference type="RefSeq" id="WP_102826273.1">
    <property type="nucleotide sequence ID" value="NZ_CP139348.1"/>
</dbReference>
<reference evidence="7 8" key="1">
    <citation type="submission" date="2018-01" db="EMBL/GenBank/DDBJ databases">
        <title>Denitrification phenotypes of diverse strains of Pseudomonas stutzeri.</title>
        <authorList>
            <person name="Milligan D.A."/>
            <person name="Bergaust L."/>
            <person name="Bakken L.R."/>
            <person name="Frostegard A."/>
        </authorList>
    </citation>
    <scope>NUCLEOTIDE SEQUENCE [LARGE SCALE GENOMIC DNA]</scope>
    <source>
        <strain evidence="7 8">KC</strain>
    </source>
</reference>
<feature type="domain" description="RNA polymerase sigma-70 region 2" evidence="5">
    <location>
        <begin position="10"/>
        <end position="74"/>
    </location>
</feature>
<evidence type="ECO:0000313" key="8">
    <source>
        <dbReference type="Proteomes" id="UP000235925"/>
    </source>
</evidence>
<dbReference type="InterPro" id="IPR007627">
    <property type="entry name" value="RNA_pol_sigma70_r2"/>
</dbReference>
<dbReference type="SUPFAM" id="SSF88946">
    <property type="entry name" value="Sigma2 domain of RNA polymerase sigma factors"/>
    <property type="match status" value="1"/>
</dbReference>
<comment type="caution">
    <text evidence="7">The sequence shown here is derived from an EMBL/GenBank/DDBJ whole genome shotgun (WGS) entry which is preliminary data.</text>
</comment>
<dbReference type="InterPro" id="IPR013324">
    <property type="entry name" value="RNA_pol_sigma_r3/r4-like"/>
</dbReference>